<reference evidence="2 3" key="2">
    <citation type="journal article" date="2006" name="J. Microbiol. Methods">
        <title>Genomic flank-sequencing of plasposon insertion sites for rapid identification of functional genes.</title>
        <authorList>
            <person name="Leveau J.H."/>
            <person name="Gerards S."/>
            <person name="Fritsche K."/>
            <person name="Zondag G."/>
            <person name="van Veen J.A."/>
        </authorList>
    </citation>
    <scope>NUCLEOTIDE SEQUENCE [LARGE SCALE GENOMIC DNA]</scope>
    <source>
        <strain evidence="2 3">Ter331</strain>
    </source>
</reference>
<dbReference type="EMBL" id="CP002745">
    <property type="protein sequence ID" value="AEK62903.1"/>
    <property type="molecule type" value="Genomic_DNA"/>
</dbReference>
<proteinExistence type="predicted"/>
<evidence type="ECO:0000313" key="3">
    <source>
        <dbReference type="Proteomes" id="UP000008392"/>
    </source>
</evidence>
<dbReference type="SUPFAM" id="SSF55620">
    <property type="entry name" value="Tetrahydrobiopterin biosynthesis enzymes-like"/>
    <property type="match status" value="1"/>
</dbReference>
<evidence type="ECO:0000313" key="2">
    <source>
        <dbReference type="EMBL" id="AEK62903.1"/>
    </source>
</evidence>
<dbReference type="AlphaFoldDB" id="G0ACM9"/>
<dbReference type="GO" id="GO:0004150">
    <property type="term" value="F:dihydroneopterin aldolase activity"/>
    <property type="evidence" value="ECO:0007669"/>
    <property type="project" value="UniProtKB-EC"/>
</dbReference>
<dbReference type="GO" id="GO:0006760">
    <property type="term" value="P:folic acid-containing compound metabolic process"/>
    <property type="evidence" value="ECO:0007669"/>
    <property type="project" value="InterPro"/>
</dbReference>
<organism evidence="2 3">
    <name type="scientific">Collimonas fungivorans (strain Ter331)</name>
    <dbReference type="NCBI Taxonomy" id="1005048"/>
    <lineage>
        <taxon>Bacteria</taxon>
        <taxon>Pseudomonadati</taxon>
        <taxon>Pseudomonadota</taxon>
        <taxon>Betaproteobacteria</taxon>
        <taxon>Burkholderiales</taxon>
        <taxon>Oxalobacteraceae</taxon>
        <taxon>Collimonas</taxon>
    </lineage>
</organism>
<dbReference type="SMART" id="SM00905">
    <property type="entry name" value="FolB"/>
    <property type="match status" value="1"/>
</dbReference>
<dbReference type="Gene3D" id="3.30.1130.10">
    <property type="match status" value="1"/>
</dbReference>
<keyword evidence="2" id="KW-0456">Lyase</keyword>
<dbReference type="Proteomes" id="UP000008392">
    <property type="component" value="Chromosome"/>
</dbReference>
<dbReference type="InterPro" id="IPR006157">
    <property type="entry name" value="FolB_dom"/>
</dbReference>
<dbReference type="STRING" id="1005048.CFU_3078"/>
<feature type="domain" description="Dihydroneopterin aldolase/epimerase" evidence="1">
    <location>
        <begin position="20"/>
        <end position="131"/>
    </location>
</feature>
<reference evidence="2 3" key="4">
    <citation type="journal article" date="2010" name="Environ. Microbiol.">
        <title>The bacterial genus Collimonas: mycophagy, weathering and other adaptive solutions to life in oligotrophic soil environments.</title>
        <authorList>
            <person name="Leveau J.H."/>
            <person name="Uroz S."/>
            <person name="de Boer W."/>
        </authorList>
    </citation>
    <scope>NUCLEOTIDE SEQUENCE [LARGE SCALE GENOMIC DNA]</scope>
    <source>
        <strain evidence="2 3">Ter331</strain>
    </source>
</reference>
<gene>
    <name evidence="2" type="primary">folB2</name>
    <name evidence="2" type="ordered locus">CFU_3078</name>
</gene>
<reference evidence="2 3" key="3">
    <citation type="journal article" date="2008" name="FEMS Microbiol. Ecol.">
        <title>Identification and characterization of genes underlying chitinolysis in Collimonas fungivorans Ter331.</title>
        <authorList>
            <person name="Fritsche K."/>
            <person name="de Boer W."/>
            <person name="Gerards S."/>
            <person name="van den Berg M."/>
            <person name="van Veen J.A."/>
            <person name="Leveau J.H."/>
        </authorList>
    </citation>
    <scope>NUCLEOTIDE SEQUENCE [LARGE SCALE GENOMIC DNA]</scope>
    <source>
        <strain evidence="2 3">Ter331</strain>
    </source>
</reference>
<dbReference type="eggNOG" id="COG1539">
    <property type="taxonomic scope" value="Bacteria"/>
</dbReference>
<sequence length="151" mass="16810">MPGVSPMKNESIASGVRWQIFVEALSTTTRVGLHPHEHEKAQAVELDIELSYRTGGQHDDDAASVIDYDHYCGVITAFLQAKPHTRLLETLASEVASLSFREFPMLDEIRVAIHKPKIRPNTARLGVASSWTRWSYETLLVLQPLESSVAA</sequence>
<dbReference type="HOGENOM" id="CLU_112792_0_0_4"/>
<reference evidence="2 3" key="1">
    <citation type="journal article" date="2004" name="Environ. Microbiol.">
        <title>Phylogeny-function analysis of (meta)genomic libraries: screening for expression of ribosomal RNA genes by large-insert library fluorescent in situ hybridization (LIL-FISH).</title>
        <authorList>
            <person name="Leveau J.H."/>
            <person name="Gerards S."/>
            <person name="de Boer W."/>
            <person name="van Veen J.A."/>
        </authorList>
    </citation>
    <scope>NUCLEOTIDE SEQUENCE [LARGE SCALE GENOMIC DNA]</scope>
    <source>
        <strain evidence="2 3">Ter331</strain>
    </source>
</reference>
<dbReference type="InterPro" id="IPR043133">
    <property type="entry name" value="GTP-CH-I_C/QueF"/>
</dbReference>
<accession>G0ACM9</accession>
<dbReference type="KEGG" id="cfu:CFU_3078"/>
<dbReference type="Pfam" id="PF02152">
    <property type="entry name" value="FolB"/>
    <property type="match status" value="1"/>
</dbReference>
<keyword evidence="3" id="KW-1185">Reference proteome</keyword>
<name>G0ACM9_COLFT</name>
<dbReference type="NCBIfam" id="TIGR00526">
    <property type="entry name" value="folB_dom"/>
    <property type="match status" value="1"/>
</dbReference>
<dbReference type="EC" id="4.1.2.25" evidence="2"/>
<reference evidence="2 3" key="5">
    <citation type="journal article" date="2011" name="ISME J.">
        <title>Dual transcriptional profiling of a bacterial/fungal confrontation: Collimonas fungivorans versus Aspergillus niger.</title>
        <authorList>
            <person name="Mela F."/>
            <person name="Fritsche K."/>
            <person name="de Boer W."/>
            <person name="van Veen J.A."/>
            <person name="de Graaff L.H."/>
            <person name="van den Berg M."/>
            <person name="Leveau J.H."/>
        </authorList>
    </citation>
    <scope>NUCLEOTIDE SEQUENCE [LARGE SCALE GENOMIC DNA]</scope>
    <source>
        <strain evidence="2 3">Ter331</strain>
    </source>
</reference>
<evidence type="ECO:0000259" key="1">
    <source>
        <dbReference type="SMART" id="SM00905"/>
    </source>
</evidence>
<reference evidence="3" key="6">
    <citation type="submission" date="2011-05" db="EMBL/GenBank/DDBJ databases">
        <title>Complete sequence of Collimonas fungivorans Ter331.</title>
        <authorList>
            <person name="Leveau J.H."/>
        </authorList>
    </citation>
    <scope>NUCLEOTIDE SEQUENCE [LARGE SCALE GENOMIC DNA]</scope>
    <source>
        <strain evidence="3">Ter331</strain>
    </source>
</reference>
<protein>
    <submittedName>
        <fullName evidence="2">Dihydroneopterin aldolase protein</fullName>
        <ecNumber evidence="2">4.1.2.25</ecNumber>
    </submittedName>
</protein>